<accession>A0ABN2L9E6</accession>
<evidence type="ECO:0000313" key="2">
    <source>
        <dbReference type="Proteomes" id="UP001500655"/>
    </source>
</evidence>
<dbReference type="RefSeq" id="WP_030900983.1">
    <property type="nucleotide sequence ID" value="NZ_BAAALS010000095.1"/>
</dbReference>
<comment type="caution">
    <text evidence="1">The sequence shown here is derived from an EMBL/GenBank/DDBJ whole genome shotgun (WGS) entry which is preliminary data.</text>
</comment>
<sequence length="200" mass="20750">MSSVQQAAADLADVLYAQVRQASDQDPSIRGADWRLATVTSIQTTGTVTTTDGIVARRTDLYVTPVVGDTIILTVSGMGNWLALGRVAPVTTAGTWQALTYNGSWSAWGAPHYSPAYRINGDGTVSLSGLAKAPGSTTGTSTIATLPTAARPAQKARFSTIVNPGVNGALDVNTDGTIQITDYSGTAIWATLDGATFRLT</sequence>
<keyword evidence="2" id="KW-1185">Reference proteome</keyword>
<dbReference type="EMBL" id="BAAALS010000095">
    <property type="protein sequence ID" value="GAA1780265.1"/>
    <property type="molecule type" value="Genomic_DNA"/>
</dbReference>
<dbReference type="Proteomes" id="UP001500655">
    <property type="component" value="Unassembled WGS sequence"/>
</dbReference>
<organism evidence="1 2">
    <name type="scientific">Luedemannella helvata</name>
    <dbReference type="NCBI Taxonomy" id="349315"/>
    <lineage>
        <taxon>Bacteria</taxon>
        <taxon>Bacillati</taxon>
        <taxon>Actinomycetota</taxon>
        <taxon>Actinomycetes</taxon>
        <taxon>Micromonosporales</taxon>
        <taxon>Micromonosporaceae</taxon>
        <taxon>Luedemannella</taxon>
    </lineage>
</organism>
<proteinExistence type="predicted"/>
<reference evidence="1 2" key="1">
    <citation type="journal article" date="2019" name="Int. J. Syst. Evol. Microbiol.">
        <title>The Global Catalogue of Microorganisms (GCM) 10K type strain sequencing project: providing services to taxonomists for standard genome sequencing and annotation.</title>
        <authorList>
            <consortium name="The Broad Institute Genomics Platform"/>
            <consortium name="The Broad Institute Genome Sequencing Center for Infectious Disease"/>
            <person name="Wu L."/>
            <person name="Ma J."/>
        </authorList>
    </citation>
    <scope>NUCLEOTIDE SEQUENCE [LARGE SCALE GENOMIC DNA]</scope>
    <source>
        <strain evidence="1 2">JCM 13249</strain>
    </source>
</reference>
<gene>
    <name evidence="1" type="ORF">GCM10009681_57580</name>
</gene>
<protein>
    <submittedName>
        <fullName evidence="1">Uncharacterized protein</fullName>
    </submittedName>
</protein>
<name>A0ABN2L9E6_9ACTN</name>
<evidence type="ECO:0000313" key="1">
    <source>
        <dbReference type="EMBL" id="GAA1780265.1"/>
    </source>
</evidence>